<evidence type="ECO:0000256" key="1">
    <source>
        <dbReference type="ARBA" id="ARBA00004651"/>
    </source>
</evidence>
<reference evidence="7" key="1">
    <citation type="submission" date="2018-05" db="EMBL/GenBank/DDBJ databases">
        <authorList>
            <person name="Lanie J.A."/>
            <person name="Ng W.-L."/>
            <person name="Kazmierczak K.M."/>
            <person name="Andrzejewski T.M."/>
            <person name="Davidsen T.M."/>
            <person name="Wayne K.J."/>
            <person name="Tettelin H."/>
            <person name="Glass J.I."/>
            <person name="Rusch D."/>
            <person name="Podicherti R."/>
            <person name="Tsui H.-C.T."/>
            <person name="Winkler M.E."/>
        </authorList>
    </citation>
    <scope>NUCLEOTIDE SEQUENCE</scope>
</reference>
<feature type="transmembrane region" description="Helical" evidence="6">
    <location>
        <begin position="94"/>
        <end position="113"/>
    </location>
</feature>
<keyword evidence="2" id="KW-1003">Cell membrane</keyword>
<dbReference type="EMBL" id="UINC01073242">
    <property type="protein sequence ID" value="SVC09474.1"/>
    <property type="molecule type" value="Genomic_DNA"/>
</dbReference>
<evidence type="ECO:0000256" key="5">
    <source>
        <dbReference type="ARBA" id="ARBA00023136"/>
    </source>
</evidence>
<dbReference type="GO" id="GO:0043190">
    <property type="term" value="C:ATP-binding cassette (ABC) transporter complex"/>
    <property type="evidence" value="ECO:0007669"/>
    <property type="project" value="TreeGrafter"/>
</dbReference>
<evidence type="ECO:0000256" key="4">
    <source>
        <dbReference type="ARBA" id="ARBA00022989"/>
    </source>
</evidence>
<sequence length="303" mass="35170">MYLFRSFFFSFLIIFAIFAILIFVGDFVEQFRKSTNKEVPLQIIFQLSSYNFLNLTMFTLPVVAFFSSLSAFLFLIRNSELIVVASSGISIRSILIAPIVLYLLIGVFFIAALNPLMAVFDDRYSELEYEYINRVDKFASITKNGIWLKQFNNNNNLSSVLYAKDIKDEGATLSNFMILEYDKNGSFQGRLDGDTAILYEGYWEMNNVQISPRFNDPYFEEKFRYQTNIRIEDISDSLSSPLSISFWRLGRFIDFLENLGYSATDFKLHYYNLVFLPFLMISLLILSASVSNNLKQNDKFFVT</sequence>
<evidence type="ECO:0000256" key="3">
    <source>
        <dbReference type="ARBA" id="ARBA00022692"/>
    </source>
</evidence>
<organism evidence="7">
    <name type="scientific">marine metagenome</name>
    <dbReference type="NCBI Taxonomy" id="408172"/>
    <lineage>
        <taxon>unclassified sequences</taxon>
        <taxon>metagenomes</taxon>
        <taxon>ecological metagenomes</taxon>
    </lineage>
</organism>
<name>A0A382JB72_9ZZZZ</name>
<protein>
    <recommendedName>
        <fullName evidence="8">Permease YjgP/YjgQ family protein</fullName>
    </recommendedName>
</protein>
<accession>A0A382JB72</accession>
<evidence type="ECO:0000256" key="2">
    <source>
        <dbReference type="ARBA" id="ARBA00022475"/>
    </source>
</evidence>
<dbReference type="Pfam" id="PF03739">
    <property type="entry name" value="LptF_LptG"/>
    <property type="match status" value="1"/>
</dbReference>
<keyword evidence="5 6" id="KW-0472">Membrane</keyword>
<gene>
    <name evidence="7" type="ORF">METZ01_LOCUS262328</name>
</gene>
<keyword evidence="4 6" id="KW-1133">Transmembrane helix</keyword>
<evidence type="ECO:0008006" key="8">
    <source>
        <dbReference type="Google" id="ProtNLM"/>
    </source>
</evidence>
<comment type="subcellular location">
    <subcellularLocation>
        <location evidence="1">Cell membrane</location>
        <topology evidence="1">Multi-pass membrane protein</topology>
    </subcellularLocation>
</comment>
<evidence type="ECO:0000256" key="6">
    <source>
        <dbReference type="SAM" id="Phobius"/>
    </source>
</evidence>
<feature type="transmembrane region" description="Helical" evidence="6">
    <location>
        <begin position="270"/>
        <end position="290"/>
    </location>
</feature>
<dbReference type="InterPro" id="IPR005495">
    <property type="entry name" value="LptG/LptF_permease"/>
</dbReference>
<dbReference type="PANTHER" id="PTHR33529">
    <property type="entry name" value="SLR0882 PROTEIN-RELATED"/>
    <property type="match status" value="1"/>
</dbReference>
<dbReference type="AlphaFoldDB" id="A0A382JB72"/>
<dbReference type="GO" id="GO:0015920">
    <property type="term" value="P:lipopolysaccharide transport"/>
    <property type="evidence" value="ECO:0007669"/>
    <property type="project" value="TreeGrafter"/>
</dbReference>
<keyword evidence="3 6" id="KW-0812">Transmembrane</keyword>
<dbReference type="PANTHER" id="PTHR33529:SF2">
    <property type="entry name" value="LIPOPOLYSACCHARIDE EXPORT SYSTEM PERMEASE PROTEIN LPTG"/>
    <property type="match status" value="1"/>
</dbReference>
<feature type="transmembrane region" description="Helical" evidence="6">
    <location>
        <begin position="49"/>
        <end position="74"/>
    </location>
</feature>
<feature type="transmembrane region" description="Helical" evidence="6">
    <location>
        <begin position="6"/>
        <end position="28"/>
    </location>
</feature>
<proteinExistence type="predicted"/>
<evidence type="ECO:0000313" key="7">
    <source>
        <dbReference type="EMBL" id="SVC09474.1"/>
    </source>
</evidence>
<feature type="non-terminal residue" evidence="7">
    <location>
        <position position="303"/>
    </location>
</feature>